<gene>
    <name evidence="4" type="ORF">IC627_06955</name>
    <name evidence="3" type="ORF">PDPUS_1_01815</name>
</gene>
<dbReference type="PRINTS" id="PR00689">
    <property type="entry name" value="ACOABINDINGP"/>
</dbReference>
<protein>
    <submittedName>
        <fullName evidence="3 4">Acyl-CoA-binding protein</fullName>
    </submittedName>
</protein>
<dbReference type="PROSITE" id="PS51228">
    <property type="entry name" value="ACB_2"/>
    <property type="match status" value="1"/>
</dbReference>
<dbReference type="Proteomes" id="UP000516656">
    <property type="component" value="Chromosome 1"/>
</dbReference>
<dbReference type="PANTHER" id="PTHR23310:SF62">
    <property type="entry name" value="ACYL-COA BINDING PROTEIN 1, ISOFORM A"/>
    <property type="match status" value="1"/>
</dbReference>
<dbReference type="EMBL" id="AP018045">
    <property type="protein sequence ID" value="BAX53189.1"/>
    <property type="molecule type" value="Genomic_DNA"/>
</dbReference>
<dbReference type="SUPFAM" id="SSF47027">
    <property type="entry name" value="Acyl-CoA binding protein"/>
    <property type="match status" value="1"/>
</dbReference>
<reference evidence="3" key="1">
    <citation type="journal article" date="2017" name="Genome Announc.">
        <title>Whole-Genome Sequence of Photobacterium damselae subsp. piscicida Strain 91-197, Isolated from Hybrid Striped Bass (Morone sp.) in the United States.</title>
        <authorList>
            <person name="Teru Y."/>
            <person name="Hikima J."/>
            <person name="Kono T."/>
            <person name="Sakai M."/>
            <person name="Takano T."/>
            <person name="Hawke J.P."/>
            <person name="Takeyama H."/>
            <person name="Aoki T."/>
        </authorList>
    </citation>
    <scope>NUCLEOTIDE SEQUENCE</scope>
    <source>
        <strain evidence="3">91-197</strain>
    </source>
</reference>
<name>A0A1Q9H4W2_PHODP</name>
<dbReference type="InterPro" id="IPR035984">
    <property type="entry name" value="Acyl-CoA-binding_sf"/>
</dbReference>
<dbReference type="GeneID" id="93397573"/>
<evidence type="ECO:0000259" key="2">
    <source>
        <dbReference type="PROSITE" id="PS51228"/>
    </source>
</evidence>
<dbReference type="Gene3D" id="1.20.80.10">
    <property type="match status" value="1"/>
</dbReference>
<dbReference type="GO" id="GO:0000062">
    <property type="term" value="F:fatty-acyl-CoA binding"/>
    <property type="evidence" value="ECO:0007669"/>
    <property type="project" value="InterPro"/>
</dbReference>
<dbReference type="InterPro" id="IPR022408">
    <property type="entry name" value="Acyl-CoA-binding_prot_CS"/>
</dbReference>
<proteinExistence type="predicted"/>
<dbReference type="Proteomes" id="UP000218676">
    <property type="component" value="Chromosome 1"/>
</dbReference>
<reference evidence="4 6" key="3">
    <citation type="submission" date="2020-09" db="EMBL/GenBank/DDBJ databases">
        <title>Complete, closed and curated genome sequences of Photobacterium damselae subsp. piscicida isolates from Australia indicate localised evolution and additional plasmid-borne pathogenicity mechanisms.</title>
        <authorList>
            <person name="Baseggio L."/>
            <person name="Silayeva O."/>
            <person name="Buller N."/>
            <person name="Landos M."/>
            <person name="Engelstaedter J."/>
            <person name="Barnes A.C."/>
        </authorList>
    </citation>
    <scope>NUCLEOTIDE SEQUENCE [LARGE SCALE GENOMIC DNA]</scope>
    <source>
        <strain evidence="4 6">AS-16-0540-1</strain>
    </source>
</reference>
<dbReference type="EMBL" id="CP061854">
    <property type="protein sequence ID" value="QOD57602.1"/>
    <property type="molecule type" value="Genomic_DNA"/>
</dbReference>
<evidence type="ECO:0000313" key="3">
    <source>
        <dbReference type="EMBL" id="BAX53189.1"/>
    </source>
</evidence>
<dbReference type="RefSeq" id="WP_044175524.1">
    <property type="nucleotide sequence ID" value="NZ_AP018045.1"/>
</dbReference>
<reference evidence="5" key="2">
    <citation type="submission" date="2017-05" db="EMBL/GenBank/DDBJ databases">
        <title>Whole genome sequence of fish pathogenic bacteria, Photobacterium damselae subsp. piscicida, strain 91-197, isolated from hybrid striped bass (Morone sp.) in USA.</title>
        <authorList>
            <person name="Teru Y."/>
            <person name="Hikima J."/>
            <person name="Kono T."/>
            <person name="Sakai M."/>
            <person name="Takano T."/>
            <person name="Hawke J.P."/>
            <person name="Takeyama H."/>
            <person name="Aoki T."/>
        </authorList>
    </citation>
    <scope>NUCLEOTIDE SEQUENCE [LARGE SCALE GENOMIC DNA]</scope>
    <source>
        <strain evidence="5">91-197</strain>
    </source>
</reference>
<accession>A0A1Q9H4W2</accession>
<dbReference type="PANTHER" id="PTHR23310">
    <property type="entry name" value="ACYL-COA-BINDING PROTEIN, ACBP"/>
    <property type="match status" value="1"/>
</dbReference>
<dbReference type="InterPro" id="IPR000582">
    <property type="entry name" value="Acyl-CoA-binding_protein"/>
</dbReference>
<evidence type="ECO:0000313" key="5">
    <source>
        <dbReference type="Proteomes" id="UP000218676"/>
    </source>
</evidence>
<dbReference type="GO" id="GO:0006631">
    <property type="term" value="P:fatty acid metabolic process"/>
    <property type="evidence" value="ECO:0007669"/>
    <property type="project" value="TreeGrafter"/>
</dbReference>
<evidence type="ECO:0000313" key="4">
    <source>
        <dbReference type="EMBL" id="QOD57602.1"/>
    </source>
</evidence>
<dbReference type="InterPro" id="IPR014352">
    <property type="entry name" value="FERM/acyl-CoA-bd_prot_sf"/>
</dbReference>
<dbReference type="AlphaFoldDB" id="A0A1Q9H4W2"/>
<feature type="domain" description="ACB" evidence="2">
    <location>
        <begin position="4"/>
        <end position="88"/>
    </location>
</feature>
<keyword evidence="1" id="KW-0446">Lipid-binding</keyword>
<evidence type="ECO:0000313" key="6">
    <source>
        <dbReference type="Proteomes" id="UP000516656"/>
    </source>
</evidence>
<dbReference type="PROSITE" id="PS00880">
    <property type="entry name" value="ACB_1"/>
    <property type="match status" value="1"/>
</dbReference>
<evidence type="ECO:0000256" key="1">
    <source>
        <dbReference type="ARBA" id="ARBA00023121"/>
    </source>
</evidence>
<organism evidence="4 6">
    <name type="scientific">Photobacterium damsela subsp. piscicida</name>
    <name type="common">Pasteurella piscicida</name>
    <dbReference type="NCBI Taxonomy" id="38294"/>
    <lineage>
        <taxon>Bacteria</taxon>
        <taxon>Pseudomonadati</taxon>
        <taxon>Pseudomonadota</taxon>
        <taxon>Gammaproteobacteria</taxon>
        <taxon>Vibrionales</taxon>
        <taxon>Vibrionaceae</taxon>
        <taxon>Photobacterium</taxon>
    </lineage>
</organism>
<sequence length="88" mass="9880">MSNLQAQFEQAQADVKQLTQRPTNDELLNLYALFKQATEGDVHGKRPGLFDLKGGAKYAAWEELKGMSQEDAQTQYVDKVSQLSQVYA</sequence>
<dbReference type="Pfam" id="PF00887">
    <property type="entry name" value="ACBP"/>
    <property type="match status" value="1"/>
</dbReference>